<dbReference type="AlphaFoldDB" id="A0A8X7SB52"/>
<dbReference type="InterPro" id="IPR011065">
    <property type="entry name" value="Kunitz_inhibitor_STI-like_sf"/>
</dbReference>
<dbReference type="OrthoDB" id="1918435at2759"/>
<reference evidence="1 2" key="1">
    <citation type="submission" date="2020-02" db="EMBL/GenBank/DDBJ databases">
        <authorList>
            <person name="Ma Q."/>
            <person name="Huang Y."/>
            <person name="Song X."/>
            <person name="Pei D."/>
        </authorList>
    </citation>
    <scope>NUCLEOTIDE SEQUENCE [LARGE SCALE GENOMIC DNA]</scope>
    <source>
        <strain evidence="1">Sxm20200214</strain>
        <tissue evidence="1">Leaf</tissue>
    </source>
</reference>
<organism evidence="1 2">
    <name type="scientific">Brassica carinata</name>
    <name type="common">Ethiopian mustard</name>
    <name type="synonym">Abyssinian cabbage</name>
    <dbReference type="NCBI Taxonomy" id="52824"/>
    <lineage>
        <taxon>Eukaryota</taxon>
        <taxon>Viridiplantae</taxon>
        <taxon>Streptophyta</taxon>
        <taxon>Embryophyta</taxon>
        <taxon>Tracheophyta</taxon>
        <taxon>Spermatophyta</taxon>
        <taxon>Magnoliopsida</taxon>
        <taxon>eudicotyledons</taxon>
        <taxon>Gunneridae</taxon>
        <taxon>Pentapetalae</taxon>
        <taxon>rosids</taxon>
        <taxon>malvids</taxon>
        <taxon>Brassicales</taxon>
        <taxon>Brassicaceae</taxon>
        <taxon>Brassiceae</taxon>
        <taxon>Brassica</taxon>
    </lineage>
</organism>
<dbReference type="EMBL" id="JAAMPC010000007">
    <property type="protein sequence ID" value="KAG2303814.1"/>
    <property type="molecule type" value="Genomic_DNA"/>
</dbReference>
<evidence type="ECO:0000313" key="2">
    <source>
        <dbReference type="Proteomes" id="UP000886595"/>
    </source>
</evidence>
<accession>A0A8X7SB52</accession>
<sequence length="90" mass="10140">MALPFFKAPARERVFRIQKYGNDQNTYKLVHYESDSAIKGIGATTGFFGAPILVLNDDNDDKNVFPVKFREVDASTDNVFAKGLKMFPSF</sequence>
<dbReference type="Proteomes" id="UP000886595">
    <property type="component" value="Unassembled WGS sequence"/>
</dbReference>
<evidence type="ECO:0000313" key="1">
    <source>
        <dbReference type="EMBL" id="KAG2303814.1"/>
    </source>
</evidence>
<comment type="caution">
    <text evidence="1">The sequence shown here is derived from an EMBL/GenBank/DDBJ whole genome shotgun (WGS) entry which is preliminary data.</text>
</comment>
<keyword evidence="2" id="KW-1185">Reference proteome</keyword>
<dbReference type="Gene3D" id="2.80.10.50">
    <property type="match status" value="1"/>
</dbReference>
<name>A0A8X7SB52_BRACI</name>
<gene>
    <name evidence="1" type="ORF">Bca52824_032465</name>
</gene>
<proteinExistence type="predicted"/>
<protein>
    <submittedName>
        <fullName evidence="1">Uncharacterized protein</fullName>
    </submittedName>
</protein>
<dbReference type="SUPFAM" id="SSF50386">
    <property type="entry name" value="STI-like"/>
    <property type="match status" value="1"/>
</dbReference>